<dbReference type="KEGG" id="bml:BMA10229_A0987"/>
<gene>
    <name evidence="2" type="ordered locus">BMA10229_A0987</name>
</gene>
<organism evidence="2 3">
    <name type="scientific">Burkholderia mallei (strain NCTC 10229)</name>
    <dbReference type="NCBI Taxonomy" id="412022"/>
    <lineage>
        <taxon>Bacteria</taxon>
        <taxon>Pseudomonadati</taxon>
        <taxon>Pseudomonadota</taxon>
        <taxon>Betaproteobacteria</taxon>
        <taxon>Burkholderiales</taxon>
        <taxon>Burkholderiaceae</taxon>
        <taxon>Burkholderia</taxon>
        <taxon>pseudomallei group</taxon>
    </lineage>
</organism>
<evidence type="ECO:0000313" key="2">
    <source>
        <dbReference type="EMBL" id="ABN03687.1"/>
    </source>
</evidence>
<feature type="compositionally biased region" description="Basic and acidic residues" evidence="1">
    <location>
        <begin position="37"/>
        <end position="46"/>
    </location>
</feature>
<protein>
    <submittedName>
        <fullName evidence="2">Uncharacterized protein</fullName>
    </submittedName>
</protein>
<sequence length="46" mass="5040">MRQAPVPIDACAVHERSAIRPVRERDRRSAVGRSGARRADEKAGIA</sequence>
<name>A2S4V7_BURM9</name>
<feature type="compositionally biased region" description="Basic and acidic residues" evidence="1">
    <location>
        <begin position="19"/>
        <end position="29"/>
    </location>
</feature>
<accession>A2S4V7</accession>
<evidence type="ECO:0000256" key="1">
    <source>
        <dbReference type="SAM" id="MobiDB-lite"/>
    </source>
</evidence>
<feature type="region of interest" description="Disordered" evidence="1">
    <location>
        <begin position="19"/>
        <end position="46"/>
    </location>
</feature>
<dbReference type="HOGENOM" id="CLU_3181145_0_0_4"/>
<evidence type="ECO:0000313" key="3">
    <source>
        <dbReference type="Proteomes" id="UP000002283"/>
    </source>
</evidence>
<dbReference type="EMBL" id="CP000546">
    <property type="protein sequence ID" value="ABN03687.1"/>
    <property type="molecule type" value="Genomic_DNA"/>
</dbReference>
<proteinExistence type="predicted"/>
<dbReference type="Proteomes" id="UP000002283">
    <property type="component" value="Chromosome I"/>
</dbReference>
<reference evidence="2 3" key="1">
    <citation type="submission" date="2007-01" db="EMBL/GenBank/DDBJ databases">
        <authorList>
            <person name="DeShazer D."/>
            <person name="Woods D.E."/>
            <person name="Nierman W.C."/>
        </authorList>
    </citation>
    <scope>NUCLEOTIDE SEQUENCE [LARGE SCALE GENOMIC DNA]</scope>
    <source>
        <strain evidence="2 3">NCTC 10229</strain>
    </source>
</reference>
<dbReference type="AlphaFoldDB" id="A2S4V7"/>